<accession>X0VKW0</accession>
<dbReference type="EMBL" id="BARS01032824">
    <property type="protein sequence ID" value="GAG18895.1"/>
    <property type="molecule type" value="Genomic_DNA"/>
</dbReference>
<dbReference type="SMART" id="SM00760">
    <property type="entry name" value="Bac_DnaA_C"/>
    <property type="match status" value="1"/>
</dbReference>
<dbReference type="GO" id="GO:0005524">
    <property type="term" value="F:ATP binding"/>
    <property type="evidence" value="ECO:0007669"/>
    <property type="project" value="InterPro"/>
</dbReference>
<organism evidence="2">
    <name type="scientific">marine sediment metagenome</name>
    <dbReference type="NCBI Taxonomy" id="412755"/>
    <lineage>
        <taxon>unclassified sequences</taxon>
        <taxon>metagenomes</taxon>
        <taxon>ecological metagenomes</taxon>
    </lineage>
</organism>
<dbReference type="GO" id="GO:0006275">
    <property type="term" value="P:regulation of DNA replication"/>
    <property type="evidence" value="ECO:0007669"/>
    <property type="project" value="InterPro"/>
</dbReference>
<dbReference type="AlphaFoldDB" id="X0VKW0"/>
<proteinExistence type="predicted"/>
<dbReference type="SUPFAM" id="SSF48295">
    <property type="entry name" value="TrpR-like"/>
    <property type="match status" value="1"/>
</dbReference>
<name>X0VKW0_9ZZZZ</name>
<evidence type="ECO:0000313" key="2">
    <source>
        <dbReference type="EMBL" id="GAG18895.1"/>
    </source>
</evidence>
<dbReference type="InterPro" id="IPR010921">
    <property type="entry name" value="Trp_repressor/repl_initiator"/>
</dbReference>
<reference evidence="2" key="1">
    <citation type="journal article" date="2014" name="Front. Microbiol.">
        <title>High frequency of phylogenetically diverse reductive dehalogenase-homologous genes in deep subseafloor sedimentary metagenomes.</title>
        <authorList>
            <person name="Kawai M."/>
            <person name="Futagami T."/>
            <person name="Toyoda A."/>
            <person name="Takaki Y."/>
            <person name="Nishi S."/>
            <person name="Hori S."/>
            <person name="Arai W."/>
            <person name="Tsubouchi T."/>
            <person name="Morono Y."/>
            <person name="Uchiyama I."/>
            <person name="Ito T."/>
            <person name="Fujiyama A."/>
            <person name="Inagaki F."/>
            <person name="Takami H."/>
        </authorList>
    </citation>
    <scope>NUCLEOTIDE SEQUENCE</scope>
    <source>
        <strain evidence="2">Expedition CK06-06</strain>
    </source>
</reference>
<evidence type="ECO:0000259" key="1">
    <source>
        <dbReference type="SMART" id="SM00760"/>
    </source>
</evidence>
<protein>
    <recommendedName>
        <fullName evidence="1">Chromosomal replication initiator DnaA C-terminal domain-containing protein</fullName>
    </recommendedName>
</protein>
<dbReference type="Gene3D" id="1.10.1750.10">
    <property type="match status" value="1"/>
</dbReference>
<sequence>KGVKQGRRFELQGGGLVRSAAGDKTGLLGQKEEDRELSDQRILGSGGFVSEVLRATNEFEEKRTKKSIPIDQLADKITSYFGIKIDDMLIKSQKSKISKIRSIICYLAIKEMKYSGTLVGKFLNIRRYSALRCAERGKNILDKDKRLWDLLYIK</sequence>
<comment type="caution">
    <text evidence="2">The sequence shown here is derived from an EMBL/GenBank/DDBJ whole genome shotgun (WGS) entry which is preliminary data.</text>
</comment>
<gene>
    <name evidence="2" type="ORF">S01H1_50908</name>
</gene>
<dbReference type="GO" id="GO:0006270">
    <property type="term" value="P:DNA replication initiation"/>
    <property type="evidence" value="ECO:0007669"/>
    <property type="project" value="InterPro"/>
</dbReference>
<feature type="non-terminal residue" evidence="2">
    <location>
        <position position="1"/>
    </location>
</feature>
<dbReference type="Pfam" id="PF08299">
    <property type="entry name" value="Bac_DnaA_C"/>
    <property type="match status" value="1"/>
</dbReference>
<dbReference type="GO" id="GO:0043565">
    <property type="term" value="F:sequence-specific DNA binding"/>
    <property type="evidence" value="ECO:0007669"/>
    <property type="project" value="InterPro"/>
</dbReference>
<feature type="domain" description="Chromosomal replication initiator DnaA C-terminal" evidence="1">
    <location>
        <begin position="69"/>
        <end position="137"/>
    </location>
</feature>
<dbReference type="InterPro" id="IPR013159">
    <property type="entry name" value="DnaA_C"/>
</dbReference>